<keyword evidence="2" id="KW-1185">Reference proteome</keyword>
<dbReference type="Proteomes" id="UP001148629">
    <property type="component" value="Unassembled WGS sequence"/>
</dbReference>
<organism evidence="1 2">
    <name type="scientific">Fusarium decemcellulare</name>
    <dbReference type="NCBI Taxonomy" id="57161"/>
    <lineage>
        <taxon>Eukaryota</taxon>
        <taxon>Fungi</taxon>
        <taxon>Dikarya</taxon>
        <taxon>Ascomycota</taxon>
        <taxon>Pezizomycotina</taxon>
        <taxon>Sordariomycetes</taxon>
        <taxon>Hypocreomycetidae</taxon>
        <taxon>Hypocreales</taxon>
        <taxon>Nectriaceae</taxon>
        <taxon>Fusarium</taxon>
        <taxon>Fusarium decemcellulare species complex</taxon>
    </lineage>
</organism>
<protein>
    <submittedName>
        <fullName evidence="1">Uncharacterized protein</fullName>
    </submittedName>
</protein>
<comment type="caution">
    <text evidence="1">The sequence shown here is derived from an EMBL/GenBank/DDBJ whole genome shotgun (WGS) entry which is preliminary data.</text>
</comment>
<proteinExistence type="predicted"/>
<reference evidence="1" key="1">
    <citation type="submission" date="2022-08" db="EMBL/GenBank/DDBJ databases">
        <title>Genome Sequence of Fusarium decemcellulare.</title>
        <authorList>
            <person name="Buettner E."/>
        </authorList>
    </citation>
    <scope>NUCLEOTIDE SEQUENCE</scope>
    <source>
        <strain evidence="1">Babe19</strain>
    </source>
</reference>
<gene>
    <name evidence="1" type="ORF">NM208_g9081</name>
</gene>
<evidence type="ECO:0000313" key="1">
    <source>
        <dbReference type="EMBL" id="KAJ3530991.1"/>
    </source>
</evidence>
<accession>A0ACC1S2Y2</accession>
<dbReference type="EMBL" id="JANRMS010001108">
    <property type="protein sequence ID" value="KAJ3530991.1"/>
    <property type="molecule type" value="Genomic_DNA"/>
</dbReference>
<sequence>MMSKKTAPYGDWESPISVESVVSKSRNLSAPRASPKSGRAFYTESRENGGTSIVEVTGDDIKHVLPAEYSAKNTVYEYGGSPYAILPDDRIIFSNKGNTVHILNPDTGEVSRLTRSPNLRYSNFDANPASSWVLAVQEDHEHDTPDQVRNYIVAINTETAEVKRILDKADFYYTPYFSPDGSKLVWLEWNHPDLPFDAAKLYSATWHSEGSISDVNLVAGQNREGIAEPRWGLDGTLFFGKETLGFRRLFRILPATDTSVEIKLDNLGDSEFGELRWFQGSYTYAPLSSRYLVATPVTLGVSRVILIDLKTGSWREIGNSSSLSEIMLDSVARLNDNSVLILGAGTGNTKALYRIDIGDSDNVTKLRDSTEEDLSESIYSKPELLRISSKEQPHRDIYGFLWMPHNPDYVAPDGALPPLIMVIHGGPTSYTGQGLKLRTQYFTSRGYAYLALNYTGSSAHGRKYREALFGNFGLVDSDDAAEFADYLAETRKTRLGAVGITGVSAGGYNTLRTLTRHPQTFAGGVCLSGISDMKRLDESTHKLESDYTDHLVLAPGTDKSEKDRICRERSPLYDAHKIQAPLLLLHGTKDNVTPLDQAQKMAAAITDAGGDVKLIVAPDEGHGFSQPGNPGKVGIDGRSHEKVDEEVINRLSQIFSQPPLDEQTERHRRDVNTTWFGIIKEANQSYLHYSNRLVDILRDSQMGQHSERFPQLVSFVGQTGAGKSTVIKMLIDREQARVESAGNPNEYHVPVPGLVDDNIPTTGDVHLYEDPGTCFAQRPILYADCEGMTGGEAPPRGLACRDKLDNAKRPAQFVKNKLRKKITWADNPKMQSREYAVTSLFPRILYTFSDVVVFVLREVRTFQTDVLVQLVNWAAMSIDKSINQPTRPHIIIVVNATDASIDERQWDPDTATRGLLDDYQHSVYQVSALRDTLARLSMLGKAITTTKELLEYYYSSVTVVRIPAKGRYMKIDEQIGTLHNLIGTKCAMSHAQKKKIRMLLNAQMLPQYVNAAYDHFSRRLDEPFDFVEEARRHAPLPQDFSGHILNLILSMYNNYDQRRSRVKDLFMKLSRPIASCIMLDATRDNTQGTYSTLLRNTYYDPLWVALREFCDYWLRCSFEKDGQGCRNAKNSHEKGHQAPTGKVLGRGDYKSMFVADDFFPVWIDEIDKHIKRLEEGAQHYDRDESALIPKIHIEVMADFYRNANPGRPASSFKSNLTCLCCVRKIPENVLPCGHILCKACVQVYGDNAGQGLFRLRHCPLHPRETSWPQPVSIKFKPEEAGVRVLCLDGGGVRGIVELAILQAIEEALGYHIPIQNFFDLIVGTSTGGIIALGLGVKRWSVSDCIKHFKNLCGDAFTSRPLKTLAVVSHRSFYKTKPLERALQSAFNQHSPLYGGFKSGSSTAIRVAVTSTLATENRPVILSNYNTEGQRDALPYKFIRPRDPASELKIWEAARATAAAPMYFKPFVQDETMAAYTDGAVHHNCPAFVADHERRLLWRDVSDWAPDIFLSIGTGLRNARVAPQPPRVISPPSSKRARSKSPAHQLSISGLSYMWRAANTIIDDQLNCEEIWRKYHAKTTAPGQIDSVWDEGRNIRLNVEFERERPALDKVEELENMERYAANMIKDDLRIDEVASRLVASCFYFEKIGIDYTGQYKCTGNIHCRFDEGSRDIKGLGQILRDRIQGTAFVPSFFLDENYSSEDQRQYEVPIPTETIDNMCHLGFFKLPTSLNIDASHRSSMTRLSLCLQPDGYHYHQRQGSLQNSTKLLFSISGFPRELFAQDNLSPPQPQEEVTGNDKDISELAGSENMPTPPQLEVPMPVKKESVLSKIRSISQLSLSPKLGSPAEKVGENWDNKETAPGAFQEHRPSMRAGRSSESSLFSFETVDDRLEADSGSRDEWAHWG</sequence>
<evidence type="ECO:0000313" key="2">
    <source>
        <dbReference type="Proteomes" id="UP001148629"/>
    </source>
</evidence>
<name>A0ACC1S2Y2_9HYPO</name>